<organism evidence="2 3">
    <name type="scientific">Nesidiocoris tenuis</name>
    <dbReference type="NCBI Taxonomy" id="355587"/>
    <lineage>
        <taxon>Eukaryota</taxon>
        <taxon>Metazoa</taxon>
        <taxon>Ecdysozoa</taxon>
        <taxon>Arthropoda</taxon>
        <taxon>Hexapoda</taxon>
        <taxon>Insecta</taxon>
        <taxon>Pterygota</taxon>
        <taxon>Neoptera</taxon>
        <taxon>Paraneoptera</taxon>
        <taxon>Hemiptera</taxon>
        <taxon>Heteroptera</taxon>
        <taxon>Panheteroptera</taxon>
        <taxon>Cimicomorpha</taxon>
        <taxon>Miridae</taxon>
        <taxon>Dicyphina</taxon>
        <taxon>Nesidiocoris</taxon>
    </lineage>
</organism>
<accession>A0ABN7AY34</accession>
<keyword evidence="1" id="KW-0812">Transmembrane</keyword>
<protein>
    <submittedName>
        <fullName evidence="2">Uncharacterized protein</fullName>
    </submittedName>
</protein>
<evidence type="ECO:0000313" key="2">
    <source>
        <dbReference type="EMBL" id="BES96454.1"/>
    </source>
</evidence>
<dbReference type="EMBL" id="AP028915">
    <property type="protein sequence ID" value="BES96454.1"/>
    <property type="molecule type" value="Genomic_DNA"/>
</dbReference>
<proteinExistence type="predicted"/>
<evidence type="ECO:0000256" key="1">
    <source>
        <dbReference type="SAM" id="Phobius"/>
    </source>
</evidence>
<sequence>MMGVVPQHKMLSDAATALEVAALFVSLPLLPPPFLALSFFLALFHFVSFALSLFLSRSSVGLQGTEPKDMGQYRALNSLHPALS</sequence>
<feature type="transmembrane region" description="Helical" evidence="1">
    <location>
        <begin position="34"/>
        <end position="55"/>
    </location>
</feature>
<name>A0ABN7AY34_9HEMI</name>
<keyword evidence="1" id="KW-0472">Membrane</keyword>
<dbReference type="Proteomes" id="UP001307889">
    <property type="component" value="Chromosome 7"/>
</dbReference>
<keyword evidence="1" id="KW-1133">Transmembrane helix</keyword>
<reference evidence="2 3" key="1">
    <citation type="submission" date="2023-09" db="EMBL/GenBank/DDBJ databases">
        <title>Nesidiocoris tenuis whole genome shotgun sequence.</title>
        <authorList>
            <person name="Shibata T."/>
            <person name="Shimoda M."/>
            <person name="Kobayashi T."/>
            <person name="Uehara T."/>
        </authorList>
    </citation>
    <scope>NUCLEOTIDE SEQUENCE [LARGE SCALE GENOMIC DNA]</scope>
    <source>
        <strain evidence="2 3">Japan</strain>
    </source>
</reference>
<gene>
    <name evidence="2" type="ORF">NTJ_09265</name>
</gene>
<keyword evidence="3" id="KW-1185">Reference proteome</keyword>
<evidence type="ECO:0000313" key="3">
    <source>
        <dbReference type="Proteomes" id="UP001307889"/>
    </source>
</evidence>